<name>A0A443RWK5_9ACAR</name>
<dbReference type="EMBL" id="NCKV01022991">
    <property type="protein sequence ID" value="RWS19761.1"/>
    <property type="molecule type" value="Genomic_DNA"/>
</dbReference>
<dbReference type="InterPro" id="IPR050782">
    <property type="entry name" value="PP1_regulatory_subunit_3"/>
</dbReference>
<feature type="domain" description="CBM21" evidence="2">
    <location>
        <begin position="117"/>
        <end position="232"/>
    </location>
</feature>
<dbReference type="Proteomes" id="UP000288716">
    <property type="component" value="Unassembled WGS sequence"/>
</dbReference>
<dbReference type="STRING" id="299467.A0A443RWK5"/>
<dbReference type="VEuPathDB" id="VectorBase:LDEU012279"/>
<evidence type="ECO:0000256" key="1">
    <source>
        <dbReference type="SAM" id="MobiDB-lite"/>
    </source>
</evidence>
<sequence>MSADHSPQEETNDIDDDYRSLRGRLQKSTSLKTRKPDKECERQQRKSVRFADTIGMNLESIHLIKGGQPTVPLSAFSDLNINETSQKTAVNSLQQFTPCAAKYTLDFVEPFSCVDFIERVKNQKVCLQSCFVSSHATNVNISCIITVVNISFEKRVTVRYSSDYWQNTSTVEAKYVPNSCNGWSDKFTADFSVNLDSACGVVPDKHLLFAIQYMVNGNEYWDNNMGLNYSVSCKL</sequence>
<dbReference type="AlphaFoldDB" id="A0A443RWK5"/>
<dbReference type="OrthoDB" id="8942186at2759"/>
<evidence type="ECO:0000259" key="2">
    <source>
        <dbReference type="PROSITE" id="PS51159"/>
    </source>
</evidence>
<dbReference type="PANTHER" id="PTHR12307:SF53">
    <property type="entry name" value="PROTEIN PHOSPHATASE 1 REGULATORY SUBUNIT"/>
    <property type="match status" value="1"/>
</dbReference>
<dbReference type="Pfam" id="PF03370">
    <property type="entry name" value="CBM_21"/>
    <property type="match status" value="1"/>
</dbReference>
<dbReference type="GO" id="GO:0005979">
    <property type="term" value="P:regulation of glycogen biosynthetic process"/>
    <property type="evidence" value="ECO:0007669"/>
    <property type="project" value="TreeGrafter"/>
</dbReference>
<gene>
    <name evidence="3" type="ORF">B4U80_01857</name>
</gene>
<reference evidence="3 4" key="1">
    <citation type="journal article" date="2018" name="Gigascience">
        <title>Genomes of trombidid mites reveal novel predicted allergens and laterally-transferred genes associated with secondary metabolism.</title>
        <authorList>
            <person name="Dong X."/>
            <person name="Chaisiri K."/>
            <person name="Xia D."/>
            <person name="Armstrong S.D."/>
            <person name="Fang Y."/>
            <person name="Donnelly M.J."/>
            <person name="Kadowaki T."/>
            <person name="McGarry J.W."/>
            <person name="Darby A.C."/>
            <person name="Makepeace B.L."/>
        </authorList>
    </citation>
    <scope>NUCLEOTIDE SEQUENCE [LARGE SCALE GENOMIC DNA]</scope>
    <source>
        <strain evidence="3">UoL-UT</strain>
    </source>
</reference>
<feature type="compositionally biased region" description="Basic and acidic residues" evidence="1">
    <location>
        <begin position="34"/>
        <end position="44"/>
    </location>
</feature>
<feature type="region of interest" description="Disordered" evidence="1">
    <location>
        <begin position="1"/>
        <end position="45"/>
    </location>
</feature>
<dbReference type="InterPro" id="IPR005036">
    <property type="entry name" value="CBM21_dom"/>
</dbReference>
<evidence type="ECO:0000313" key="3">
    <source>
        <dbReference type="EMBL" id="RWS19761.1"/>
    </source>
</evidence>
<dbReference type="PROSITE" id="PS51159">
    <property type="entry name" value="CBM21"/>
    <property type="match status" value="1"/>
</dbReference>
<dbReference type="InterPro" id="IPR038175">
    <property type="entry name" value="CBM21_dom_sf"/>
</dbReference>
<evidence type="ECO:0000313" key="4">
    <source>
        <dbReference type="Proteomes" id="UP000288716"/>
    </source>
</evidence>
<dbReference type="GO" id="GO:0008157">
    <property type="term" value="F:protein phosphatase 1 binding"/>
    <property type="evidence" value="ECO:0007669"/>
    <property type="project" value="TreeGrafter"/>
</dbReference>
<dbReference type="Gene3D" id="2.60.40.2440">
    <property type="entry name" value="Carbohydrate binding type-21 domain"/>
    <property type="match status" value="1"/>
</dbReference>
<accession>A0A443RWK5</accession>
<dbReference type="GO" id="GO:0000164">
    <property type="term" value="C:protein phosphatase type 1 complex"/>
    <property type="evidence" value="ECO:0007669"/>
    <property type="project" value="TreeGrafter"/>
</dbReference>
<keyword evidence="4" id="KW-1185">Reference proteome</keyword>
<organism evidence="3 4">
    <name type="scientific">Leptotrombidium deliense</name>
    <dbReference type="NCBI Taxonomy" id="299467"/>
    <lineage>
        <taxon>Eukaryota</taxon>
        <taxon>Metazoa</taxon>
        <taxon>Ecdysozoa</taxon>
        <taxon>Arthropoda</taxon>
        <taxon>Chelicerata</taxon>
        <taxon>Arachnida</taxon>
        <taxon>Acari</taxon>
        <taxon>Acariformes</taxon>
        <taxon>Trombidiformes</taxon>
        <taxon>Prostigmata</taxon>
        <taxon>Anystina</taxon>
        <taxon>Parasitengona</taxon>
        <taxon>Trombiculoidea</taxon>
        <taxon>Trombiculidae</taxon>
        <taxon>Leptotrombidium</taxon>
    </lineage>
</organism>
<protein>
    <submittedName>
        <fullName evidence="3">CBM21 domain-containing protein-like protein</fullName>
    </submittedName>
</protein>
<proteinExistence type="predicted"/>
<comment type="caution">
    <text evidence="3">The sequence shown here is derived from an EMBL/GenBank/DDBJ whole genome shotgun (WGS) entry which is preliminary data.</text>
</comment>
<dbReference type="PANTHER" id="PTHR12307">
    <property type="entry name" value="PROTEIN PHOSPHATASE 1 REGULATORY SUBUNIT"/>
    <property type="match status" value="1"/>
</dbReference>
<dbReference type="GO" id="GO:2001069">
    <property type="term" value="F:glycogen binding"/>
    <property type="evidence" value="ECO:0007669"/>
    <property type="project" value="TreeGrafter"/>
</dbReference>